<comment type="caution">
    <text evidence="6">The sequence shown here is derived from an EMBL/GenBank/DDBJ whole genome shotgun (WGS) entry which is preliminary data.</text>
</comment>
<accession>A0A2H0VBR9</accession>
<comment type="subcellular location">
    <subcellularLocation>
        <location evidence="1">Membrane</location>
    </subcellularLocation>
</comment>
<dbReference type="InterPro" id="IPR036138">
    <property type="entry name" value="PBP_dimer_sf"/>
</dbReference>
<evidence type="ECO:0000256" key="3">
    <source>
        <dbReference type="SAM" id="Phobius"/>
    </source>
</evidence>
<dbReference type="Pfam" id="PF03717">
    <property type="entry name" value="PBP_dimer"/>
    <property type="match status" value="1"/>
</dbReference>
<dbReference type="SUPFAM" id="SSF56601">
    <property type="entry name" value="beta-lactamase/transpeptidase-like"/>
    <property type="match status" value="1"/>
</dbReference>
<dbReference type="InterPro" id="IPR050515">
    <property type="entry name" value="Beta-lactam/transpept"/>
</dbReference>
<evidence type="ECO:0000313" key="7">
    <source>
        <dbReference type="Proteomes" id="UP000230922"/>
    </source>
</evidence>
<dbReference type="Pfam" id="PF00905">
    <property type="entry name" value="Transpeptidase"/>
    <property type="match status" value="1"/>
</dbReference>
<name>A0A2H0VBR9_9BACT</name>
<dbReference type="EMBL" id="PFAK01000009">
    <property type="protein sequence ID" value="PIR96533.1"/>
    <property type="molecule type" value="Genomic_DNA"/>
</dbReference>
<evidence type="ECO:0000256" key="1">
    <source>
        <dbReference type="ARBA" id="ARBA00004370"/>
    </source>
</evidence>
<reference evidence="7" key="1">
    <citation type="submission" date="2017-09" db="EMBL/GenBank/DDBJ databases">
        <title>Depth-based differentiation of microbial function through sediment-hosted aquifers and enrichment of novel symbionts in the deep terrestrial subsurface.</title>
        <authorList>
            <person name="Probst A.J."/>
            <person name="Ladd B."/>
            <person name="Jarett J.K."/>
            <person name="Geller-Mcgrath D.E."/>
            <person name="Sieber C.M.K."/>
            <person name="Emerson J.B."/>
            <person name="Anantharaman K."/>
            <person name="Thomas B.C."/>
            <person name="Malmstrom R."/>
            <person name="Stieglmeier M."/>
            <person name="Klingl A."/>
            <person name="Woyke T."/>
            <person name="Ryan C.M."/>
            <person name="Banfield J.F."/>
        </authorList>
    </citation>
    <scope>NUCLEOTIDE SEQUENCE [LARGE SCALE GENOMIC DNA]</scope>
</reference>
<dbReference type="Gene3D" id="3.30.450.330">
    <property type="match status" value="1"/>
</dbReference>
<dbReference type="PANTHER" id="PTHR30627">
    <property type="entry name" value="PEPTIDOGLYCAN D,D-TRANSPEPTIDASE"/>
    <property type="match status" value="1"/>
</dbReference>
<feature type="domain" description="Penicillin-binding protein transpeptidase" evidence="4">
    <location>
        <begin position="256"/>
        <end position="563"/>
    </location>
</feature>
<dbReference type="GO" id="GO:0071555">
    <property type="term" value="P:cell wall organization"/>
    <property type="evidence" value="ECO:0007669"/>
    <property type="project" value="TreeGrafter"/>
</dbReference>
<proteinExistence type="predicted"/>
<dbReference type="PANTHER" id="PTHR30627:SF1">
    <property type="entry name" value="PEPTIDOGLYCAN D,D-TRANSPEPTIDASE FTSI"/>
    <property type="match status" value="1"/>
</dbReference>
<dbReference type="AlphaFoldDB" id="A0A2H0VBR9"/>
<dbReference type="Gene3D" id="3.90.1310.10">
    <property type="entry name" value="Penicillin-binding protein 2a (Domain 2)"/>
    <property type="match status" value="1"/>
</dbReference>
<dbReference type="SUPFAM" id="SSF56519">
    <property type="entry name" value="Penicillin binding protein dimerisation domain"/>
    <property type="match status" value="1"/>
</dbReference>
<protein>
    <recommendedName>
        <fullName evidence="8">Penicillin-binding protein 2</fullName>
    </recommendedName>
</protein>
<keyword evidence="2 3" id="KW-0472">Membrane</keyword>
<evidence type="ECO:0000313" key="6">
    <source>
        <dbReference type="EMBL" id="PIR96533.1"/>
    </source>
</evidence>
<dbReference type="InterPro" id="IPR001460">
    <property type="entry name" value="PCN-bd_Tpept"/>
</dbReference>
<sequence length="577" mass="63958">MIRIQPQEDTFKKRTAVVTVFLLLAMALICFRLFSLQIINGSETRGLAEDQYSYFKQLQPTRGEIKLVDARDYTETFPVVANVKKYLVFAVPGEIENSGKAAKELSEILDLDEADTLSKITQLRRQYVPLKKQITDEERQAVKDLKLTGIYFDSEVTRVYPEKNMLSQTLGFVGFRTDYKEGLYGLERYFEKDLAGQNGSLRGEKDSAGGWIFGGKRELVPATDGVNLILTIDKNIQFKVEQVLKAAVEDNKADGGTVIVANPKTGAILAIANYPNFDPNNYSNVEDQAIFSSRAVVGNYEPGSVFKPITMAAALNEGAVEADTTYNDEGFVEIDNYTIKNSDGKAHGEQTMTQVLEQSLNTGVIFAKEQIGNKKFYEYVQKFGFGRETGIEVRETVGNLDNLKANIKVNFHTASFGQGISVTPIQLIQAFTAIANQGKMMRPFLVQSEIYSNGDIKKTEVHEVETVISKETANKISAMLVNVVESGHGKKAAVDGYYIAGKTGTAQVPKQNGKGYEENINIGSFIGYGPVENPKFLMLVRIDHPRTVQYAETTAAPAFGEIAKFILNYFQVPPTRN</sequence>
<dbReference type="Proteomes" id="UP000230922">
    <property type="component" value="Unassembled WGS sequence"/>
</dbReference>
<dbReference type="InterPro" id="IPR005311">
    <property type="entry name" value="PBP_dimer"/>
</dbReference>
<dbReference type="GO" id="GO:0005886">
    <property type="term" value="C:plasma membrane"/>
    <property type="evidence" value="ECO:0007669"/>
    <property type="project" value="TreeGrafter"/>
</dbReference>
<evidence type="ECO:0000259" key="5">
    <source>
        <dbReference type="Pfam" id="PF03717"/>
    </source>
</evidence>
<evidence type="ECO:0008006" key="8">
    <source>
        <dbReference type="Google" id="ProtNLM"/>
    </source>
</evidence>
<keyword evidence="3" id="KW-0812">Transmembrane</keyword>
<gene>
    <name evidence="6" type="ORF">COT92_00695</name>
</gene>
<feature type="domain" description="Penicillin-binding protein dimerisation" evidence="5">
    <location>
        <begin position="59"/>
        <end position="209"/>
    </location>
</feature>
<organism evidence="6 7">
    <name type="scientific">Candidatus Doudnabacteria bacterium CG10_big_fil_rev_8_21_14_0_10_42_18</name>
    <dbReference type="NCBI Taxonomy" id="1974552"/>
    <lineage>
        <taxon>Bacteria</taxon>
        <taxon>Candidatus Doudnaibacteriota</taxon>
    </lineage>
</organism>
<dbReference type="InterPro" id="IPR012338">
    <property type="entry name" value="Beta-lactam/transpept-like"/>
</dbReference>
<keyword evidence="3" id="KW-1133">Transmembrane helix</keyword>
<dbReference type="Gene3D" id="3.40.710.10">
    <property type="entry name" value="DD-peptidase/beta-lactamase superfamily"/>
    <property type="match status" value="1"/>
</dbReference>
<evidence type="ECO:0000256" key="2">
    <source>
        <dbReference type="ARBA" id="ARBA00023136"/>
    </source>
</evidence>
<dbReference type="GO" id="GO:0008658">
    <property type="term" value="F:penicillin binding"/>
    <property type="evidence" value="ECO:0007669"/>
    <property type="project" value="InterPro"/>
</dbReference>
<feature type="transmembrane region" description="Helical" evidence="3">
    <location>
        <begin position="16"/>
        <end position="34"/>
    </location>
</feature>
<evidence type="ECO:0000259" key="4">
    <source>
        <dbReference type="Pfam" id="PF00905"/>
    </source>
</evidence>